<evidence type="ECO:0000313" key="3">
    <source>
        <dbReference type="Proteomes" id="UP000480410"/>
    </source>
</evidence>
<accession>A0A6M0CSG3</accession>
<evidence type="ECO:0000313" key="2">
    <source>
        <dbReference type="EMBL" id="NER63565.1"/>
    </source>
</evidence>
<dbReference type="EMBL" id="JAAHBV010000230">
    <property type="protein sequence ID" value="NER60446.1"/>
    <property type="molecule type" value="Genomic_DNA"/>
</dbReference>
<dbReference type="Proteomes" id="UP000482634">
    <property type="component" value="Unassembled WGS sequence"/>
</dbReference>
<evidence type="ECO:0000313" key="4">
    <source>
        <dbReference type="Proteomes" id="UP000482634"/>
    </source>
</evidence>
<dbReference type="InterPro" id="IPR006498">
    <property type="entry name" value="Tail_tube"/>
</dbReference>
<sequence length="170" mass="18538">MPAMIPETLANMNLFVDGTSFQGDVPSLTLPKLTLKMEEHRAGGMDAPIEMDMGMEKQEAGFTTTGVRRESLKFFGLVDGTGFNGTFRGAFKGLKGKIVPVIVTLRGALKEVDMGDWKAGDKAEIKHNVAVTYYKLEVEGRLIYEIDPLGMKRVIDGVDQLAAQRSALGL</sequence>
<organism evidence="2 4">
    <name type="scientific">Pseudomonas brassicae</name>
    <dbReference type="NCBI Taxonomy" id="2708063"/>
    <lineage>
        <taxon>Bacteria</taxon>
        <taxon>Pseudomonadati</taxon>
        <taxon>Pseudomonadota</taxon>
        <taxon>Gammaproteobacteria</taxon>
        <taxon>Pseudomonadales</taxon>
        <taxon>Pseudomonadaceae</taxon>
        <taxon>Pseudomonas</taxon>
    </lineage>
</organism>
<dbReference type="Proteomes" id="UP000480410">
    <property type="component" value="Unassembled WGS sequence"/>
</dbReference>
<gene>
    <name evidence="1" type="ORF">G3435_11500</name>
    <name evidence="2" type="ORF">G3436_06195</name>
</gene>
<dbReference type="AlphaFoldDB" id="A0A6B3NK04"/>
<accession>A0A6B3NK04</accession>
<keyword evidence="4" id="KW-1185">Reference proteome</keyword>
<comment type="caution">
    <text evidence="2">The sequence shown here is derived from an EMBL/GenBank/DDBJ whole genome shotgun (WGS) entry which is preliminary data.</text>
</comment>
<name>A0A6B3NK04_9PSED</name>
<reference evidence="3 4" key="1">
    <citation type="submission" date="2020-02" db="EMBL/GenBank/DDBJ databases">
        <title>Broccoli isolated Pseudomonas sp.</title>
        <authorList>
            <person name="Fujikawa T."/>
            <person name="Sawada H."/>
        </authorList>
    </citation>
    <scope>NUCLEOTIDE SEQUENCE [LARGE SCALE GENOMIC DNA]</scope>
    <source>
        <strain evidence="2 4">MAFF212427</strain>
        <strain evidence="1 3">MAFF212428</strain>
    </source>
</reference>
<protein>
    <submittedName>
        <fullName evidence="2">Phage major tail tube protein</fullName>
    </submittedName>
</protein>
<proteinExistence type="predicted"/>
<dbReference type="EMBL" id="JAAHBU010000070">
    <property type="protein sequence ID" value="NER63565.1"/>
    <property type="molecule type" value="Genomic_DNA"/>
</dbReference>
<dbReference type="Pfam" id="PF04985">
    <property type="entry name" value="Phage_tube"/>
    <property type="match status" value="1"/>
</dbReference>
<dbReference type="NCBIfam" id="TIGR01611">
    <property type="entry name" value="tail_tube"/>
    <property type="match status" value="1"/>
</dbReference>
<evidence type="ECO:0000313" key="1">
    <source>
        <dbReference type="EMBL" id="NER60446.1"/>
    </source>
</evidence>